<name>A0A6A6QRW1_9PEZI</name>
<sequence length="432" mass="49676">MDPAASHIHILLSQDAKDNDKPRTKAAQQMPQVPRLPITDSSASKNDAEPLPPLLRLPLELRRNIYSHLYPFYPVNRGPLASDSRNISQGFADANFDGKAPAHIQVLPWGYSGTGKVKKPSDPVRWLYQTDNEKALQDTRKGLRRTHRAEIIQLRPWRMSDSGLGILGVNRQLRVEVQDYIFRGTQPRLTLQPADLARIWWYRTDESLYWAKLAAHSVVNLQPRLLTRLHVKLDAIPLLLDYRPVSGHRAYVMGMRVQVWKLCKTLQKLAVLEELAVDAGELHACQTTTRHSQQPHCSRNARKTFWDRKRAELGDEGGGMPYTWTRTDENRMAALTKSNLVVKWFQRQKLRASPTALSDFDLMLQPFGMLQNVQRGYIAFTCTDNDGLWSDRYPLYRMRARYALSEFCPECLEALVRLRNTFEAHVGRLERS</sequence>
<evidence type="ECO:0000313" key="2">
    <source>
        <dbReference type="EMBL" id="KAF2494874.1"/>
    </source>
</evidence>
<keyword evidence="3" id="KW-1185">Reference proteome</keyword>
<dbReference type="EMBL" id="MU004190">
    <property type="protein sequence ID" value="KAF2494874.1"/>
    <property type="molecule type" value="Genomic_DNA"/>
</dbReference>
<organism evidence="2 3">
    <name type="scientific">Lophium mytilinum</name>
    <dbReference type="NCBI Taxonomy" id="390894"/>
    <lineage>
        <taxon>Eukaryota</taxon>
        <taxon>Fungi</taxon>
        <taxon>Dikarya</taxon>
        <taxon>Ascomycota</taxon>
        <taxon>Pezizomycotina</taxon>
        <taxon>Dothideomycetes</taxon>
        <taxon>Pleosporomycetidae</taxon>
        <taxon>Mytilinidiales</taxon>
        <taxon>Mytilinidiaceae</taxon>
        <taxon>Lophium</taxon>
    </lineage>
</organism>
<gene>
    <name evidence="2" type="ORF">BU16DRAFT_540117</name>
</gene>
<reference evidence="2" key="1">
    <citation type="journal article" date="2020" name="Stud. Mycol.">
        <title>101 Dothideomycetes genomes: a test case for predicting lifestyles and emergence of pathogens.</title>
        <authorList>
            <person name="Haridas S."/>
            <person name="Albert R."/>
            <person name="Binder M."/>
            <person name="Bloem J."/>
            <person name="Labutti K."/>
            <person name="Salamov A."/>
            <person name="Andreopoulos B."/>
            <person name="Baker S."/>
            <person name="Barry K."/>
            <person name="Bills G."/>
            <person name="Bluhm B."/>
            <person name="Cannon C."/>
            <person name="Castanera R."/>
            <person name="Culley D."/>
            <person name="Daum C."/>
            <person name="Ezra D."/>
            <person name="Gonzalez J."/>
            <person name="Henrissat B."/>
            <person name="Kuo A."/>
            <person name="Liang C."/>
            <person name="Lipzen A."/>
            <person name="Lutzoni F."/>
            <person name="Magnuson J."/>
            <person name="Mondo S."/>
            <person name="Nolan M."/>
            <person name="Ohm R."/>
            <person name="Pangilinan J."/>
            <person name="Park H.-J."/>
            <person name="Ramirez L."/>
            <person name="Alfaro M."/>
            <person name="Sun H."/>
            <person name="Tritt A."/>
            <person name="Yoshinaga Y."/>
            <person name="Zwiers L.-H."/>
            <person name="Turgeon B."/>
            <person name="Goodwin S."/>
            <person name="Spatafora J."/>
            <person name="Crous P."/>
            <person name="Grigoriev I."/>
        </authorList>
    </citation>
    <scope>NUCLEOTIDE SEQUENCE</scope>
    <source>
        <strain evidence="2">CBS 269.34</strain>
    </source>
</reference>
<dbReference type="Proteomes" id="UP000799750">
    <property type="component" value="Unassembled WGS sequence"/>
</dbReference>
<protein>
    <submittedName>
        <fullName evidence="2">Uncharacterized protein</fullName>
    </submittedName>
</protein>
<evidence type="ECO:0000256" key="1">
    <source>
        <dbReference type="SAM" id="MobiDB-lite"/>
    </source>
</evidence>
<evidence type="ECO:0000313" key="3">
    <source>
        <dbReference type="Proteomes" id="UP000799750"/>
    </source>
</evidence>
<accession>A0A6A6QRW1</accession>
<dbReference type="AlphaFoldDB" id="A0A6A6QRW1"/>
<proteinExistence type="predicted"/>
<dbReference type="OrthoDB" id="10337390at2759"/>
<feature type="region of interest" description="Disordered" evidence="1">
    <location>
        <begin position="12"/>
        <end position="52"/>
    </location>
</feature>